<organism evidence="2">
    <name type="scientific">Arundo donax</name>
    <name type="common">Giant reed</name>
    <name type="synonym">Donax arundinaceus</name>
    <dbReference type="NCBI Taxonomy" id="35708"/>
    <lineage>
        <taxon>Eukaryota</taxon>
        <taxon>Viridiplantae</taxon>
        <taxon>Streptophyta</taxon>
        <taxon>Embryophyta</taxon>
        <taxon>Tracheophyta</taxon>
        <taxon>Spermatophyta</taxon>
        <taxon>Magnoliopsida</taxon>
        <taxon>Liliopsida</taxon>
        <taxon>Poales</taxon>
        <taxon>Poaceae</taxon>
        <taxon>PACMAD clade</taxon>
        <taxon>Arundinoideae</taxon>
        <taxon>Arundineae</taxon>
        <taxon>Arundo</taxon>
    </lineage>
</organism>
<protein>
    <submittedName>
        <fullName evidence="2">Uncharacterized protein</fullName>
    </submittedName>
</protein>
<reference evidence="2" key="1">
    <citation type="submission" date="2014-09" db="EMBL/GenBank/DDBJ databases">
        <authorList>
            <person name="Magalhaes I.L.F."/>
            <person name="Oliveira U."/>
            <person name="Santos F.R."/>
            <person name="Vidigal T.H.D.A."/>
            <person name="Brescovit A.D."/>
            <person name="Santos A.J."/>
        </authorList>
    </citation>
    <scope>NUCLEOTIDE SEQUENCE</scope>
    <source>
        <tissue evidence="2">Shoot tissue taken approximately 20 cm above the soil surface</tissue>
    </source>
</reference>
<reference evidence="2" key="2">
    <citation type="journal article" date="2015" name="Data Brief">
        <title>Shoot transcriptome of the giant reed, Arundo donax.</title>
        <authorList>
            <person name="Barrero R.A."/>
            <person name="Guerrero F.D."/>
            <person name="Moolhuijzen P."/>
            <person name="Goolsby J.A."/>
            <person name="Tidwell J."/>
            <person name="Bellgard S.E."/>
            <person name="Bellgard M.I."/>
        </authorList>
    </citation>
    <scope>NUCLEOTIDE SEQUENCE</scope>
    <source>
        <tissue evidence="2">Shoot tissue taken approximately 20 cm above the soil surface</tissue>
    </source>
</reference>
<evidence type="ECO:0000313" key="2">
    <source>
        <dbReference type="EMBL" id="JAD53486.1"/>
    </source>
</evidence>
<dbReference type="EMBL" id="GBRH01244409">
    <property type="protein sequence ID" value="JAD53486.1"/>
    <property type="molecule type" value="Transcribed_RNA"/>
</dbReference>
<feature type="signal peptide" evidence="1">
    <location>
        <begin position="1"/>
        <end position="15"/>
    </location>
</feature>
<accession>A0A0A9AQS8</accession>
<evidence type="ECO:0000256" key="1">
    <source>
        <dbReference type="SAM" id="SignalP"/>
    </source>
</evidence>
<name>A0A0A9AQS8_ARUDO</name>
<feature type="chain" id="PRO_5012113440" evidence="1">
    <location>
        <begin position="16"/>
        <end position="38"/>
    </location>
</feature>
<sequence length="38" mass="3861">MGFTMWCAGVRPLCATASCCAPSSTTSSGPTPRISTHS</sequence>
<keyword evidence="1" id="KW-0732">Signal</keyword>
<proteinExistence type="predicted"/>
<dbReference type="AlphaFoldDB" id="A0A0A9AQS8"/>